<name>A0ABS6T1E9_9RHOB</name>
<dbReference type="Proteomes" id="UP000756530">
    <property type="component" value="Unassembled WGS sequence"/>
</dbReference>
<dbReference type="Pfam" id="PF01464">
    <property type="entry name" value="SLT"/>
    <property type="match status" value="1"/>
</dbReference>
<sequence>MGLKTVLMGGLVALTAGCAQMDVEEVFSSKSDASVPMTMRWDHKPHGAVWTKATLDALDTHGTNLTAIIPADIDTWCPGYREQNLDGRKAFWTGLLSSLTFHESTWRQTAVGGGGKWYGLTQILPSTARLYGCQARSGAALKDGASNLSCAVRIMNKTVARDGVVSHGMRGVAADWGPFHSSKKRNDMIAWVREQPYCQASSS</sequence>
<evidence type="ECO:0000313" key="3">
    <source>
        <dbReference type="Proteomes" id="UP000756530"/>
    </source>
</evidence>
<dbReference type="RefSeq" id="WP_218392214.1">
    <property type="nucleotide sequence ID" value="NZ_JAHUZE010000002.1"/>
</dbReference>
<organism evidence="2 3">
    <name type="scientific">Maritimibacter dapengensis</name>
    <dbReference type="NCBI Taxonomy" id="2836868"/>
    <lineage>
        <taxon>Bacteria</taxon>
        <taxon>Pseudomonadati</taxon>
        <taxon>Pseudomonadota</taxon>
        <taxon>Alphaproteobacteria</taxon>
        <taxon>Rhodobacterales</taxon>
        <taxon>Roseobacteraceae</taxon>
        <taxon>Maritimibacter</taxon>
    </lineage>
</organism>
<evidence type="ECO:0000259" key="1">
    <source>
        <dbReference type="Pfam" id="PF01464"/>
    </source>
</evidence>
<feature type="domain" description="Transglycosylase SLT" evidence="1">
    <location>
        <begin position="89"/>
        <end position="160"/>
    </location>
</feature>
<keyword evidence="3" id="KW-1185">Reference proteome</keyword>
<dbReference type="PROSITE" id="PS51257">
    <property type="entry name" value="PROKAR_LIPOPROTEIN"/>
    <property type="match status" value="1"/>
</dbReference>
<gene>
    <name evidence="2" type="ORF">KJP28_08975</name>
</gene>
<evidence type="ECO:0000313" key="2">
    <source>
        <dbReference type="EMBL" id="MBV7379060.1"/>
    </source>
</evidence>
<protein>
    <submittedName>
        <fullName evidence="2">Transglycosylase SLT domain-containing protein</fullName>
    </submittedName>
</protein>
<reference evidence="2 3" key="1">
    <citation type="submission" date="2021-05" db="EMBL/GenBank/DDBJ databases">
        <title>Culturable bacteria isolated from Daya Bay.</title>
        <authorList>
            <person name="Zheng W."/>
            <person name="Yu S."/>
            <person name="Huang Y."/>
        </authorList>
    </citation>
    <scope>NUCLEOTIDE SEQUENCE [LARGE SCALE GENOMIC DNA]</scope>
    <source>
        <strain evidence="2 3">DP4N28-5</strain>
    </source>
</reference>
<comment type="caution">
    <text evidence="2">The sequence shown here is derived from an EMBL/GenBank/DDBJ whole genome shotgun (WGS) entry which is preliminary data.</text>
</comment>
<dbReference type="InterPro" id="IPR008258">
    <property type="entry name" value="Transglycosylase_SLT_dom_1"/>
</dbReference>
<dbReference type="EMBL" id="JAHUZE010000002">
    <property type="protein sequence ID" value="MBV7379060.1"/>
    <property type="molecule type" value="Genomic_DNA"/>
</dbReference>
<proteinExistence type="predicted"/>
<accession>A0ABS6T1E9</accession>